<organism evidence="1 2">
    <name type="scientific">Quercus rubra</name>
    <name type="common">Northern red oak</name>
    <name type="synonym">Quercus borealis</name>
    <dbReference type="NCBI Taxonomy" id="3512"/>
    <lineage>
        <taxon>Eukaryota</taxon>
        <taxon>Viridiplantae</taxon>
        <taxon>Streptophyta</taxon>
        <taxon>Embryophyta</taxon>
        <taxon>Tracheophyta</taxon>
        <taxon>Spermatophyta</taxon>
        <taxon>Magnoliopsida</taxon>
        <taxon>eudicotyledons</taxon>
        <taxon>Gunneridae</taxon>
        <taxon>Pentapetalae</taxon>
        <taxon>rosids</taxon>
        <taxon>fabids</taxon>
        <taxon>Fagales</taxon>
        <taxon>Fagaceae</taxon>
        <taxon>Quercus</taxon>
    </lineage>
</organism>
<comment type="caution">
    <text evidence="1">The sequence shown here is derived from an EMBL/GenBank/DDBJ whole genome shotgun (WGS) entry which is preliminary data.</text>
</comment>
<protein>
    <submittedName>
        <fullName evidence="1">Uncharacterized protein</fullName>
    </submittedName>
</protein>
<dbReference type="InterPro" id="IPR012871">
    <property type="entry name" value="DUF1668_ORYSA"/>
</dbReference>
<dbReference type="Proteomes" id="UP001324115">
    <property type="component" value="Unassembled WGS sequence"/>
</dbReference>
<evidence type="ECO:0000313" key="1">
    <source>
        <dbReference type="EMBL" id="KAK4604064.1"/>
    </source>
</evidence>
<dbReference type="Pfam" id="PF07893">
    <property type="entry name" value="DUF1668"/>
    <property type="match status" value="1"/>
</dbReference>
<reference evidence="1 2" key="1">
    <citation type="journal article" date="2023" name="G3 (Bethesda)">
        <title>A haplotype-resolved chromosome-scale genome for Quercus rubra L. provides insights into the genetics of adaptive traits for red oak species.</title>
        <authorList>
            <person name="Kapoor B."/>
            <person name="Jenkins J."/>
            <person name="Schmutz J."/>
            <person name="Zhebentyayeva T."/>
            <person name="Kuelheim C."/>
            <person name="Coggeshall M."/>
            <person name="Heim C."/>
            <person name="Lasky J.R."/>
            <person name="Leites L."/>
            <person name="Islam-Faridi N."/>
            <person name="Romero-Severson J."/>
            <person name="DeLeo V.L."/>
            <person name="Lucas S.M."/>
            <person name="Lazic D."/>
            <person name="Gailing O."/>
            <person name="Carlson J."/>
            <person name="Staton M."/>
        </authorList>
    </citation>
    <scope>NUCLEOTIDE SEQUENCE [LARGE SCALE GENOMIC DNA]</scope>
    <source>
        <strain evidence="1">Pseudo-F2</strain>
    </source>
</reference>
<gene>
    <name evidence="1" type="ORF">RGQ29_012536</name>
</gene>
<keyword evidence="2" id="KW-1185">Reference proteome</keyword>
<dbReference type="InterPro" id="IPR015915">
    <property type="entry name" value="Kelch-typ_b-propeller"/>
</dbReference>
<name>A0AAN7GAG0_QUERU</name>
<sequence>MGCEAFRFKIILAYGCKYMVGIHGPAFSRSLYAYETDLYINSEPLFKDQGGSNWVFRYFRQAKVNPILVEENGNLYVLIGAPLNEQEDLSFEVFNPKTMAWSDLDSPELFSPHFNGNIDPFLFWINKLTPFFSHAISSSNKKIFISKIDTVLFCFDFDTHEWEKYNLLVEWPDEDRAIPVLDNSVPLPFFGKVEVLEVSPFETTFGAEYKCCPNLVHLGNRKFFLAMAHFFPCDSDKDTVETQDAL</sequence>
<dbReference type="EMBL" id="JAXUIC010000002">
    <property type="protein sequence ID" value="KAK4604064.1"/>
    <property type="molecule type" value="Genomic_DNA"/>
</dbReference>
<proteinExistence type="predicted"/>
<dbReference type="AlphaFoldDB" id="A0AAN7GAG0"/>
<accession>A0AAN7GAG0</accession>
<evidence type="ECO:0000313" key="2">
    <source>
        <dbReference type="Proteomes" id="UP001324115"/>
    </source>
</evidence>
<dbReference type="SUPFAM" id="SSF117281">
    <property type="entry name" value="Kelch motif"/>
    <property type="match status" value="1"/>
</dbReference>